<dbReference type="HOGENOM" id="CLU_031962_4_1_5"/>
<protein>
    <submittedName>
        <fullName evidence="3">PepSY-associated TM helix</fullName>
    </submittedName>
</protein>
<dbReference type="Proteomes" id="UP000005258">
    <property type="component" value="Chromosome"/>
</dbReference>
<evidence type="ECO:0000313" key="3">
    <source>
        <dbReference type="EMBL" id="AFK54538.1"/>
    </source>
</evidence>
<evidence type="ECO:0000256" key="2">
    <source>
        <dbReference type="SAM" id="Phobius"/>
    </source>
</evidence>
<evidence type="ECO:0000256" key="1">
    <source>
        <dbReference type="SAM" id="MobiDB-lite"/>
    </source>
</evidence>
<feature type="transmembrane region" description="Helical" evidence="2">
    <location>
        <begin position="350"/>
        <end position="372"/>
    </location>
</feature>
<dbReference type="KEGG" id="tmo:TMO_2700"/>
<evidence type="ECO:0000313" key="4">
    <source>
        <dbReference type="Proteomes" id="UP000005258"/>
    </source>
</evidence>
<dbReference type="PANTHER" id="PTHR34219:SF8">
    <property type="entry name" value="PEPSY DOMAIN-CONTAINING PROTEIN"/>
    <property type="match status" value="1"/>
</dbReference>
<dbReference type="RefSeq" id="WP_014746215.1">
    <property type="nucleotide sequence ID" value="NC_017956.1"/>
</dbReference>
<dbReference type="EMBL" id="CP003236">
    <property type="protein sequence ID" value="AFK54538.1"/>
    <property type="molecule type" value="Genomic_DNA"/>
</dbReference>
<keyword evidence="2" id="KW-1133">Transmembrane helix</keyword>
<dbReference type="InterPro" id="IPR005625">
    <property type="entry name" value="PepSY-ass_TM"/>
</dbReference>
<dbReference type="eggNOG" id="COG3182">
    <property type="taxonomic scope" value="Bacteria"/>
</dbReference>
<reference evidence="3 4" key="1">
    <citation type="journal article" date="2012" name="J. Am. Chem. Soc.">
        <title>Bacterial biosynthesis and maturation of the didemnin anti-cancer agents.</title>
        <authorList>
            <person name="Xu Y."/>
            <person name="Kersten R.D."/>
            <person name="Nam S.J."/>
            <person name="Lu L."/>
            <person name="Al-Suwailem A.M."/>
            <person name="Zheng H."/>
            <person name="Fenical W."/>
            <person name="Dorrestein P.C."/>
            <person name="Moore B.S."/>
            <person name="Qian P.Y."/>
        </authorList>
    </citation>
    <scope>NUCLEOTIDE SEQUENCE [LARGE SCALE GENOMIC DNA]</scope>
    <source>
        <strain evidence="3 4">KA081020-065</strain>
    </source>
</reference>
<accession>I3TP50</accession>
<feature type="transmembrane region" description="Helical" evidence="2">
    <location>
        <begin position="21"/>
        <end position="48"/>
    </location>
</feature>
<dbReference type="STRING" id="1110502.TMO_2700"/>
<dbReference type="Pfam" id="PF03929">
    <property type="entry name" value="PepSY_TM"/>
    <property type="match status" value="1"/>
</dbReference>
<keyword evidence="2" id="KW-0812">Transmembrane</keyword>
<feature type="transmembrane region" description="Helical" evidence="2">
    <location>
        <begin position="435"/>
        <end position="453"/>
    </location>
</feature>
<feature type="transmembrane region" description="Helical" evidence="2">
    <location>
        <begin position="393"/>
        <end position="415"/>
    </location>
</feature>
<dbReference type="AlphaFoldDB" id="I3TP50"/>
<feature type="transmembrane region" description="Helical" evidence="2">
    <location>
        <begin position="160"/>
        <end position="184"/>
    </location>
</feature>
<keyword evidence="4" id="KW-1185">Reference proteome</keyword>
<dbReference type="PANTHER" id="PTHR34219">
    <property type="entry name" value="IRON-REGULATED INNER MEMBRANE PROTEIN-RELATED"/>
    <property type="match status" value="1"/>
</dbReference>
<keyword evidence="2" id="KW-0472">Membrane</keyword>
<sequence length="489" mass="51543">MPPIDRPASPARIGLFSRKGLFRIHAWIGLVLGYLLYVICLSGTMAVFGHELAWLGDPAKRVAAPAAGTPRMSWQGLYDRVAAAHPDLSILGLAMDPDALRRPAWALVAGREGDLRRVPVDPWTGEPGPQKAGLDLHLWLRVFHKQLYIVPGVTGVHGALIVGALALPLLVALVTGLITTRRWWQAAVILRMGRSARLFWSDLHRFAGVWSMLIGILICLTGVWYLVETAADTAGTGFTEGPALPGITAVPAPAAPLIDLDLAVARAAEAFPALVVTTIMPPRRPGHPLVLAGRGDGVLLRDGTEGVALDPTTGAVLQIRDAAGLTLLQRWVNTADPLHFGTFGGVATRILWLVAGLLTSAGILAGLIGAWLRLDRRQAGGPPGRVRMGALATILPCLGLLLAAIHGSWVYGVVAARPKLLPGEIASIGLAPGEMAILAMILAALVAPLPLWLRLTCRRAAVQSPPSSSPDAGRSRRRLAISAQSSGGG</sequence>
<feature type="transmembrane region" description="Helical" evidence="2">
    <location>
        <begin position="205"/>
        <end position="227"/>
    </location>
</feature>
<feature type="region of interest" description="Disordered" evidence="1">
    <location>
        <begin position="462"/>
        <end position="489"/>
    </location>
</feature>
<gene>
    <name evidence="3" type="ordered locus">TMO_2700</name>
</gene>
<proteinExistence type="predicted"/>
<name>I3TP50_TISMK</name>
<organism evidence="3 4">
    <name type="scientific">Tistrella mobilis (strain KA081020-065)</name>
    <dbReference type="NCBI Taxonomy" id="1110502"/>
    <lineage>
        <taxon>Bacteria</taxon>
        <taxon>Pseudomonadati</taxon>
        <taxon>Pseudomonadota</taxon>
        <taxon>Alphaproteobacteria</taxon>
        <taxon>Geminicoccales</taxon>
        <taxon>Geminicoccaceae</taxon>
        <taxon>Tistrella</taxon>
    </lineage>
</organism>